<feature type="compositionally biased region" description="Basic and acidic residues" evidence="1">
    <location>
        <begin position="428"/>
        <end position="440"/>
    </location>
</feature>
<feature type="compositionally biased region" description="Basic residues" evidence="1">
    <location>
        <begin position="1109"/>
        <end position="1118"/>
    </location>
</feature>
<organism evidence="2 3">
    <name type="scientific">Hypsizygus marmoreus</name>
    <name type="common">White beech mushroom</name>
    <name type="synonym">Agaricus marmoreus</name>
    <dbReference type="NCBI Taxonomy" id="39966"/>
    <lineage>
        <taxon>Eukaryota</taxon>
        <taxon>Fungi</taxon>
        <taxon>Dikarya</taxon>
        <taxon>Basidiomycota</taxon>
        <taxon>Agaricomycotina</taxon>
        <taxon>Agaricomycetes</taxon>
        <taxon>Agaricomycetidae</taxon>
        <taxon>Agaricales</taxon>
        <taxon>Tricholomatineae</taxon>
        <taxon>Lyophyllaceae</taxon>
        <taxon>Hypsizygus</taxon>
    </lineage>
</organism>
<gene>
    <name evidence="2" type="ORF">Hypma_009484</name>
</gene>
<name>A0A369JTQ0_HYPMA</name>
<sequence>MAHGKQAFHSMDWISQDKAYSDVPPFVKRAAKASFIIPASVHHDIIPAPTISIYQLAQFTLPTQIRALGQKQKLVDTDHTQFFCKKEPVSINENVLLRLRRLALPDTETAWLDGYKSVCYKHLSNCIETLFPLWVITFWNEVLNVRDITQFPERGALAEETILLLSVLPWGIRKPSGLSDGLEVHTLWRFLSDHWLSCSQQNDLLEMLRQKVIGDPKLAQKFCIKSVDLTTQLLAVFKDRPDNYQTSPNCAWLRQIGTDLAMRKSTLLTMAHLSDVTGEPHWVGVAMNLTRNAMLYADSMDLVIPTDLYAAYVWWMDQHVVLLESLKNYQSAIRTMHIHAESLSTMLTTITLTQRAASLQRMLPNESEDTEASSLEDSDDDEIVVETCEHSPHLFPTADFMFEMPESAGERHRRAPPTTPLSSPVKNCSREQSHDSREISEPIPFYLGLPSINSSPTSDFEAPSFTDLQTNAEHGVESEGSPRSASGWESDSESDSVEDGSEGDDERHMADSSGDEMNEDLDSVDKLTAAENVKSKLTMFFVAESVEEKEAQIQLEFERVRENADKAVLQNSCGRQRKVMKDCEQAREHQQKHRDQSWEERIKDGWIPGQKRIKNAARRAGKPWSPRAILREAKKLNSTAFAQLTEQVVGWWIDPVAKAKGVSKWKESVTAQITPLPIDDEFNAGVPLTLLSIREIMVAIIQDKAPILFEQTQKEGTRFKYSDSFVRKYLRNMGWSEHRATKAAQKLPNNHEEVLHNAFLCEATIIRDHAIPAELRVNTDQTQIVYQQGSQKTWNKKGVKQVMTVGQEEKRAFTLVPSISASGVLLPMQSVFHGKTKGSCPGKEADGYEEAEALRYQQLPSKTEMMWRLVNEIIAVYFNNTKVRLGLPATQSALWKIDCWSVHKLQEFVTWMKTHHQYIILSFVPGGCTSIWQLLDVAHHDIVEEVSAQLSSKESKDILIDTTLGTLHDRSVRWVLNAIHDINKKEIILKAFELCRVGTFNCSHASLISPDTLAALCNLPKTNSKLYREITTAPDTSFIPKEEEPRFSITPDDPSDIPIDAVREHIASLGSTVPGGFLVDDDGGLVQNSSAKDIDATMEKVAEVEVLGRGHRKGKKPPRFGGNDAWDNAWDTD</sequence>
<reference evidence="2" key="1">
    <citation type="submission" date="2018-04" db="EMBL/GenBank/DDBJ databases">
        <title>Whole genome sequencing of Hypsizygus marmoreus.</title>
        <authorList>
            <person name="Choi I.-G."/>
            <person name="Min B."/>
            <person name="Kim J.-G."/>
            <person name="Kim S."/>
            <person name="Oh Y.-L."/>
            <person name="Kong W.-S."/>
            <person name="Park H."/>
            <person name="Jeong J."/>
            <person name="Song E.-S."/>
        </authorList>
    </citation>
    <scope>NUCLEOTIDE SEQUENCE [LARGE SCALE GENOMIC DNA]</scope>
    <source>
        <strain evidence="2">51987-8</strain>
    </source>
</reference>
<feature type="region of interest" description="Disordered" evidence="1">
    <location>
        <begin position="1108"/>
        <end position="1133"/>
    </location>
</feature>
<feature type="compositionally biased region" description="Acidic residues" evidence="1">
    <location>
        <begin position="490"/>
        <end position="504"/>
    </location>
</feature>
<protein>
    <recommendedName>
        <fullName evidence="4">DDE-1 domain-containing protein</fullName>
    </recommendedName>
</protein>
<keyword evidence="3" id="KW-1185">Reference proteome</keyword>
<evidence type="ECO:0008006" key="4">
    <source>
        <dbReference type="Google" id="ProtNLM"/>
    </source>
</evidence>
<feature type="region of interest" description="Disordered" evidence="1">
    <location>
        <begin position="406"/>
        <end position="440"/>
    </location>
</feature>
<evidence type="ECO:0000256" key="1">
    <source>
        <dbReference type="SAM" id="MobiDB-lite"/>
    </source>
</evidence>
<dbReference type="InParanoid" id="A0A369JTQ0"/>
<dbReference type="OrthoDB" id="3066926at2759"/>
<evidence type="ECO:0000313" key="3">
    <source>
        <dbReference type="Proteomes" id="UP000076154"/>
    </source>
</evidence>
<accession>A0A369JTQ0</accession>
<evidence type="ECO:0000313" key="2">
    <source>
        <dbReference type="EMBL" id="RDB23907.1"/>
    </source>
</evidence>
<feature type="region of interest" description="Disordered" evidence="1">
    <location>
        <begin position="472"/>
        <end position="520"/>
    </location>
</feature>
<dbReference type="Proteomes" id="UP000076154">
    <property type="component" value="Unassembled WGS sequence"/>
</dbReference>
<proteinExistence type="predicted"/>
<dbReference type="STRING" id="39966.A0A369JTQ0"/>
<dbReference type="AlphaFoldDB" id="A0A369JTQ0"/>
<comment type="caution">
    <text evidence="2">The sequence shown here is derived from an EMBL/GenBank/DDBJ whole genome shotgun (WGS) entry which is preliminary data.</text>
</comment>
<dbReference type="EMBL" id="LUEZ02000046">
    <property type="protein sequence ID" value="RDB23907.1"/>
    <property type="molecule type" value="Genomic_DNA"/>
</dbReference>